<reference evidence="1" key="1">
    <citation type="submission" date="2023-03" db="EMBL/GenBank/DDBJ databases">
        <title>Electrophorus voltai genome.</title>
        <authorList>
            <person name="Bian C."/>
        </authorList>
    </citation>
    <scope>NUCLEOTIDE SEQUENCE</scope>
    <source>
        <strain evidence="1">CB-2022</strain>
        <tissue evidence="1">Muscle</tissue>
    </source>
</reference>
<keyword evidence="2" id="KW-1185">Reference proteome</keyword>
<proteinExistence type="predicted"/>
<dbReference type="Proteomes" id="UP001239994">
    <property type="component" value="Unassembled WGS sequence"/>
</dbReference>
<evidence type="ECO:0008006" key="3">
    <source>
        <dbReference type="Google" id="ProtNLM"/>
    </source>
</evidence>
<name>A0AAD8ZIL9_9TELE</name>
<sequence>MSIPGQPAHAPLFSYLSFPVISGFRGCMPHGLTLEIGESIQILEKCEATAFHAKPGSGGPSVGQRSSLGQDEEVETLLVTAKALQCRSPRQTLQDITGRG</sequence>
<dbReference type="AlphaFoldDB" id="A0AAD8ZIL9"/>
<dbReference type="EMBL" id="JAROKS010000011">
    <property type="protein sequence ID" value="KAK1799702.1"/>
    <property type="molecule type" value="Genomic_DNA"/>
</dbReference>
<protein>
    <recommendedName>
        <fullName evidence="3">SH3 domain-containing protein</fullName>
    </recommendedName>
</protein>
<organism evidence="1 2">
    <name type="scientific">Electrophorus voltai</name>
    <dbReference type="NCBI Taxonomy" id="2609070"/>
    <lineage>
        <taxon>Eukaryota</taxon>
        <taxon>Metazoa</taxon>
        <taxon>Chordata</taxon>
        <taxon>Craniata</taxon>
        <taxon>Vertebrata</taxon>
        <taxon>Euteleostomi</taxon>
        <taxon>Actinopterygii</taxon>
        <taxon>Neopterygii</taxon>
        <taxon>Teleostei</taxon>
        <taxon>Ostariophysi</taxon>
        <taxon>Gymnotiformes</taxon>
        <taxon>Gymnotoidei</taxon>
        <taxon>Gymnotidae</taxon>
        <taxon>Electrophorus</taxon>
    </lineage>
</organism>
<comment type="caution">
    <text evidence="1">The sequence shown here is derived from an EMBL/GenBank/DDBJ whole genome shotgun (WGS) entry which is preliminary data.</text>
</comment>
<gene>
    <name evidence="1" type="ORF">P4O66_006244</name>
</gene>
<evidence type="ECO:0000313" key="1">
    <source>
        <dbReference type="EMBL" id="KAK1799702.1"/>
    </source>
</evidence>
<accession>A0AAD8ZIL9</accession>
<evidence type="ECO:0000313" key="2">
    <source>
        <dbReference type="Proteomes" id="UP001239994"/>
    </source>
</evidence>